<dbReference type="GO" id="GO:1990904">
    <property type="term" value="C:ribonucleoprotein complex"/>
    <property type="evidence" value="ECO:0007669"/>
    <property type="project" value="UniProtKB-KW"/>
</dbReference>
<evidence type="ECO:0000313" key="5">
    <source>
        <dbReference type="Proteomes" id="UP000037237"/>
    </source>
</evidence>
<evidence type="ECO:0000256" key="2">
    <source>
        <dbReference type="ARBA" id="ARBA00023274"/>
    </source>
</evidence>
<organism evidence="4 5">
    <name type="scientific">miscellaneous Crenarchaeota group-1 archaeon SG8-32-1</name>
    <dbReference type="NCBI Taxonomy" id="1685124"/>
    <lineage>
        <taxon>Archaea</taxon>
        <taxon>Candidatus Bathyarchaeota</taxon>
        <taxon>MCG-1</taxon>
    </lineage>
</organism>
<name>A0A0M0BU74_9ARCH</name>
<evidence type="ECO:0000256" key="1">
    <source>
        <dbReference type="ARBA" id="ARBA00022980"/>
    </source>
</evidence>
<dbReference type="InterPro" id="IPR036227">
    <property type="entry name" value="Ribosomal_uL15/eL18_sf"/>
</dbReference>
<sequence>WTFVLKNDPTYWIKKGFVSASTLNKKVRIINIGKLDDLADKLEIDKKLERKEQKIFLNLEQLGYDKLLGTGEISKPLLIKVGSYSESASKKLEEAGGAIFKEVE</sequence>
<feature type="domain" description="Large ribosomal subunit protein uL15/eL18" evidence="3">
    <location>
        <begin position="29"/>
        <end position="99"/>
    </location>
</feature>
<dbReference type="Pfam" id="PF00828">
    <property type="entry name" value="Ribosomal_L27A"/>
    <property type="match status" value="1"/>
</dbReference>
<evidence type="ECO:0000313" key="4">
    <source>
        <dbReference type="EMBL" id="KON31731.1"/>
    </source>
</evidence>
<proteinExistence type="predicted"/>
<protein>
    <recommendedName>
        <fullName evidence="3">Large ribosomal subunit protein uL15/eL18 domain-containing protein</fullName>
    </recommendedName>
</protein>
<keyword evidence="2" id="KW-0687">Ribonucleoprotein</keyword>
<dbReference type="EMBL" id="LFWU01000091">
    <property type="protein sequence ID" value="KON31731.1"/>
    <property type="molecule type" value="Genomic_DNA"/>
</dbReference>
<comment type="caution">
    <text evidence="4">The sequence shown here is derived from an EMBL/GenBank/DDBJ whole genome shotgun (WGS) entry which is preliminary data.</text>
</comment>
<dbReference type="Gene3D" id="3.100.10.10">
    <property type="match status" value="1"/>
</dbReference>
<reference evidence="4 5" key="1">
    <citation type="submission" date="2015-06" db="EMBL/GenBank/DDBJ databases">
        <title>New insights into the roles of widespread benthic archaea in carbon and nitrogen cycling.</title>
        <authorList>
            <person name="Lazar C.S."/>
            <person name="Baker B.J."/>
            <person name="Seitz K.W."/>
            <person name="Hyde A.S."/>
            <person name="Dick G.J."/>
            <person name="Hinrichs K.-U."/>
            <person name="Teske A.P."/>
        </authorList>
    </citation>
    <scope>NUCLEOTIDE SEQUENCE [LARGE SCALE GENOMIC DNA]</scope>
    <source>
        <strain evidence="4">SG8-32-1</strain>
    </source>
</reference>
<dbReference type="InterPro" id="IPR021131">
    <property type="entry name" value="Ribosomal_uL15/eL18"/>
</dbReference>
<evidence type="ECO:0000259" key="3">
    <source>
        <dbReference type="Pfam" id="PF00828"/>
    </source>
</evidence>
<dbReference type="AlphaFoldDB" id="A0A0M0BU74"/>
<dbReference type="Proteomes" id="UP000037237">
    <property type="component" value="Unassembled WGS sequence"/>
</dbReference>
<feature type="non-terminal residue" evidence="4">
    <location>
        <position position="1"/>
    </location>
</feature>
<accession>A0A0M0BU74</accession>
<dbReference type="GO" id="GO:0005840">
    <property type="term" value="C:ribosome"/>
    <property type="evidence" value="ECO:0007669"/>
    <property type="project" value="UniProtKB-KW"/>
</dbReference>
<keyword evidence="1" id="KW-0689">Ribosomal protein</keyword>
<dbReference type="SUPFAM" id="SSF52080">
    <property type="entry name" value="Ribosomal proteins L15p and L18e"/>
    <property type="match status" value="1"/>
</dbReference>
<gene>
    <name evidence="4" type="ORF">AC477_03880</name>
</gene>